<evidence type="ECO:0000313" key="2">
    <source>
        <dbReference type="Proteomes" id="UP000030653"/>
    </source>
</evidence>
<accession>M5GAE4</accession>
<gene>
    <name evidence="1" type="ORF">DACRYDRAFT_53539</name>
</gene>
<organism evidence="1 2">
    <name type="scientific">Dacryopinax primogenitus (strain DJM 731)</name>
    <name type="common">Brown rot fungus</name>
    <dbReference type="NCBI Taxonomy" id="1858805"/>
    <lineage>
        <taxon>Eukaryota</taxon>
        <taxon>Fungi</taxon>
        <taxon>Dikarya</taxon>
        <taxon>Basidiomycota</taxon>
        <taxon>Agaricomycotina</taxon>
        <taxon>Dacrymycetes</taxon>
        <taxon>Dacrymycetales</taxon>
        <taxon>Dacrymycetaceae</taxon>
        <taxon>Dacryopinax</taxon>
    </lineage>
</organism>
<evidence type="ECO:0008006" key="3">
    <source>
        <dbReference type="Google" id="ProtNLM"/>
    </source>
</evidence>
<dbReference type="HOGENOM" id="CLU_2483311_0_0_1"/>
<dbReference type="EMBL" id="JH795865">
    <property type="protein sequence ID" value="EJU00878.1"/>
    <property type="molecule type" value="Genomic_DNA"/>
</dbReference>
<reference evidence="1 2" key="1">
    <citation type="journal article" date="2012" name="Science">
        <title>The Paleozoic origin of enzymatic lignin decomposition reconstructed from 31 fungal genomes.</title>
        <authorList>
            <person name="Floudas D."/>
            <person name="Binder M."/>
            <person name="Riley R."/>
            <person name="Barry K."/>
            <person name="Blanchette R.A."/>
            <person name="Henrissat B."/>
            <person name="Martinez A.T."/>
            <person name="Otillar R."/>
            <person name="Spatafora J.W."/>
            <person name="Yadav J.S."/>
            <person name="Aerts A."/>
            <person name="Benoit I."/>
            <person name="Boyd A."/>
            <person name="Carlson A."/>
            <person name="Copeland A."/>
            <person name="Coutinho P.M."/>
            <person name="de Vries R.P."/>
            <person name="Ferreira P."/>
            <person name="Findley K."/>
            <person name="Foster B."/>
            <person name="Gaskell J."/>
            <person name="Glotzer D."/>
            <person name="Gorecki P."/>
            <person name="Heitman J."/>
            <person name="Hesse C."/>
            <person name="Hori C."/>
            <person name="Igarashi K."/>
            <person name="Jurgens J.A."/>
            <person name="Kallen N."/>
            <person name="Kersten P."/>
            <person name="Kohler A."/>
            <person name="Kuees U."/>
            <person name="Kumar T.K.A."/>
            <person name="Kuo A."/>
            <person name="LaButti K."/>
            <person name="Larrondo L.F."/>
            <person name="Lindquist E."/>
            <person name="Ling A."/>
            <person name="Lombard V."/>
            <person name="Lucas S."/>
            <person name="Lundell T."/>
            <person name="Martin R."/>
            <person name="McLaughlin D.J."/>
            <person name="Morgenstern I."/>
            <person name="Morin E."/>
            <person name="Murat C."/>
            <person name="Nagy L.G."/>
            <person name="Nolan M."/>
            <person name="Ohm R.A."/>
            <person name="Patyshakuliyeva A."/>
            <person name="Rokas A."/>
            <person name="Ruiz-Duenas F.J."/>
            <person name="Sabat G."/>
            <person name="Salamov A."/>
            <person name="Samejima M."/>
            <person name="Schmutz J."/>
            <person name="Slot J.C."/>
            <person name="St John F."/>
            <person name="Stenlid J."/>
            <person name="Sun H."/>
            <person name="Sun S."/>
            <person name="Syed K."/>
            <person name="Tsang A."/>
            <person name="Wiebenga A."/>
            <person name="Young D."/>
            <person name="Pisabarro A."/>
            <person name="Eastwood D.C."/>
            <person name="Martin F."/>
            <person name="Cullen D."/>
            <person name="Grigoriev I.V."/>
            <person name="Hibbett D.S."/>
        </authorList>
    </citation>
    <scope>NUCLEOTIDE SEQUENCE [LARGE SCALE GENOMIC DNA]</scope>
    <source>
        <strain evidence="1 2">DJM-731 SS1</strain>
    </source>
</reference>
<sequence length="87" mass="9955">MHLASLSVYIDECLTFSYPPNFSTCLRNNLAEWVLKYEALYFKGQPACIGLCLVTIHSLLHIADCIEWVGPIWSTWAFPIERFCGLL</sequence>
<dbReference type="OrthoDB" id="6613063at2759"/>
<evidence type="ECO:0000313" key="1">
    <source>
        <dbReference type="EMBL" id="EJU00878.1"/>
    </source>
</evidence>
<dbReference type="RefSeq" id="XP_040627775.1">
    <property type="nucleotide sequence ID" value="XM_040775182.1"/>
</dbReference>
<dbReference type="AlphaFoldDB" id="M5GAE4"/>
<dbReference type="Proteomes" id="UP000030653">
    <property type="component" value="Unassembled WGS sequence"/>
</dbReference>
<protein>
    <recommendedName>
        <fullName evidence="3">DUF4218 domain-containing protein</fullName>
    </recommendedName>
</protein>
<proteinExistence type="predicted"/>
<keyword evidence="2" id="KW-1185">Reference proteome</keyword>
<name>M5GAE4_DACPD</name>
<dbReference type="GeneID" id="63690244"/>